<protein>
    <recommendedName>
        <fullName evidence="3">Major facilitator superfamily (MFS) profile domain-containing protein</fullName>
    </recommendedName>
</protein>
<reference evidence="1" key="1">
    <citation type="submission" date="2023-02" db="EMBL/GenBank/DDBJ databases">
        <title>Identification and recombinant expression of a fungal hydrolase from Papiliotrema laurentii that hydrolyzes apple cutin and clears colloidal polyester polyurethane.</title>
        <authorList>
            <consortium name="DOE Joint Genome Institute"/>
            <person name="Roman V.A."/>
            <person name="Bojanowski C."/>
            <person name="Crable B.R."/>
            <person name="Wagner D.N."/>
            <person name="Hung C.S."/>
            <person name="Nadeau L.J."/>
            <person name="Schratz L."/>
            <person name="Haridas S."/>
            <person name="Pangilinan J."/>
            <person name="Lipzen A."/>
            <person name="Na H."/>
            <person name="Yan M."/>
            <person name="Ng V."/>
            <person name="Grigoriev I.V."/>
            <person name="Spatafora J.W."/>
            <person name="Barlow D."/>
            <person name="Biffinger J."/>
            <person name="Kelley-Loughnane N."/>
            <person name="Varaljay V.A."/>
            <person name="Crookes-Goodson W.J."/>
        </authorList>
    </citation>
    <scope>NUCLEOTIDE SEQUENCE</scope>
    <source>
        <strain evidence="1">5307AH</strain>
    </source>
</reference>
<gene>
    <name evidence="1" type="ORF">DB88DRAFT_135418</name>
</gene>
<dbReference type="Proteomes" id="UP001182556">
    <property type="component" value="Unassembled WGS sequence"/>
</dbReference>
<sequence>MGRAVYCACGFITGQLMPRMLDPEGWNLGAKTAFFWLGTNLICTTYCFFQLPETGDFSFADLDILFANRVLTRQFENLQIIVRNSTAEDSGMVKEKSETLLVENVDAGKYIPRENTSYRIRE</sequence>
<comment type="caution">
    <text evidence="1">The sequence shown here is derived from an EMBL/GenBank/DDBJ whole genome shotgun (WGS) entry which is preliminary data.</text>
</comment>
<name>A0AAD9CRQ8_PAPLA</name>
<evidence type="ECO:0000313" key="2">
    <source>
        <dbReference type="Proteomes" id="UP001182556"/>
    </source>
</evidence>
<evidence type="ECO:0000313" key="1">
    <source>
        <dbReference type="EMBL" id="KAK1920629.1"/>
    </source>
</evidence>
<dbReference type="AlphaFoldDB" id="A0AAD9CRQ8"/>
<organism evidence="1 2">
    <name type="scientific">Papiliotrema laurentii</name>
    <name type="common">Cryptococcus laurentii</name>
    <dbReference type="NCBI Taxonomy" id="5418"/>
    <lineage>
        <taxon>Eukaryota</taxon>
        <taxon>Fungi</taxon>
        <taxon>Dikarya</taxon>
        <taxon>Basidiomycota</taxon>
        <taxon>Agaricomycotina</taxon>
        <taxon>Tremellomycetes</taxon>
        <taxon>Tremellales</taxon>
        <taxon>Rhynchogastremaceae</taxon>
        <taxon>Papiliotrema</taxon>
    </lineage>
</organism>
<dbReference type="InterPro" id="IPR036259">
    <property type="entry name" value="MFS_trans_sf"/>
</dbReference>
<accession>A0AAD9CRQ8</accession>
<keyword evidence="2" id="KW-1185">Reference proteome</keyword>
<evidence type="ECO:0008006" key="3">
    <source>
        <dbReference type="Google" id="ProtNLM"/>
    </source>
</evidence>
<dbReference type="EMBL" id="JAODAN010000015">
    <property type="protein sequence ID" value="KAK1920629.1"/>
    <property type="molecule type" value="Genomic_DNA"/>
</dbReference>
<dbReference type="Gene3D" id="1.20.1250.20">
    <property type="entry name" value="MFS general substrate transporter like domains"/>
    <property type="match status" value="1"/>
</dbReference>
<proteinExistence type="predicted"/>